<dbReference type="InterPro" id="IPR021525">
    <property type="entry name" value="DUF3189"/>
</dbReference>
<evidence type="ECO:0008006" key="3">
    <source>
        <dbReference type="Google" id="ProtNLM"/>
    </source>
</evidence>
<evidence type="ECO:0000313" key="2">
    <source>
        <dbReference type="Proteomes" id="UP000192731"/>
    </source>
</evidence>
<dbReference type="RefSeq" id="WP_084054026.1">
    <property type="nucleotide sequence ID" value="NZ_FWWT01000022.1"/>
</dbReference>
<dbReference type="EMBL" id="FWWT01000022">
    <property type="protein sequence ID" value="SMB94437.1"/>
    <property type="molecule type" value="Genomic_DNA"/>
</dbReference>
<evidence type="ECO:0000313" key="1">
    <source>
        <dbReference type="EMBL" id="SMB94437.1"/>
    </source>
</evidence>
<keyword evidence="2" id="KW-1185">Reference proteome</keyword>
<reference evidence="1 2" key="1">
    <citation type="submission" date="2017-04" db="EMBL/GenBank/DDBJ databases">
        <authorList>
            <person name="Afonso C.L."/>
            <person name="Miller P.J."/>
            <person name="Scott M.A."/>
            <person name="Spackman E."/>
            <person name="Goraichik I."/>
            <person name="Dimitrov K.M."/>
            <person name="Suarez D.L."/>
            <person name="Swayne D.E."/>
        </authorList>
    </citation>
    <scope>NUCLEOTIDE SEQUENCE [LARGE SCALE GENOMIC DNA]</scope>
    <source>
        <strain evidence="1 2">DSM 11270</strain>
    </source>
</reference>
<sequence length="152" mass="17277">MYIIYHCFGGSHSSVTSASIHVGILKENKIPTANELLALPYYDNQINEDHGYLRFMGHDEFGNQVYITGKQNLGESYEKIIRSLASILNIPNEEIIFIDPMPYVNFLMVIGGYLSRKLGLIAIGRPIVILGTQISFYKFSHLVNIIKYKYGR</sequence>
<accession>A0A1W1VM55</accession>
<protein>
    <recommendedName>
        <fullName evidence="3">DUF3189 domain-containing protein</fullName>
    </recommendedName>
</protein>
<dbReference type="Proteomes" id="UP000192731">
    <property type="component" value="Unassembled WGS sequence"/>
</dbReference>
<dbReference type="OrthoDB" id="1680616at2"/>
<gene>
    <name evidence="1" type="ORF">SAMN00017405_0208</name>
</gene>
<dbReference type="STRING" id="656914.SAMN00017405_0208"/>
<name>A0A1W1VM55_DESTI</name>
<organism evidence="1 2">
    <name type="scientific">Desulfonispora thiosulfatigenes DSM 11270</name>
    <dbReference type="NCBI Taxonomy" id="656914"/>
    <lineage>
        <taxon>Bacteria</taxon>
        <taxon>Bacillati</taxon>
        <taxon>Bacillota</taxon>
        <taxon>Clostridia</taxon>
        <taxon>Eubacteriales</taxon>
        <taxon>Peptococcaceae</taxon>
        <taxon>Desulfonispora</taxon>
    </lineage>
</organism>
<proteinExistence type="predicted"/>
<dbReference type="AlphaFoldDB" id="A0A1W1VM55"/>
<dbReference type="Pfam" id="PF11385">
    <property type="entry name" value="DUF3189"/>
    <property type="match status" value="1"/>
</dbReference>